<keyword evidence="7 12" id="KW-0472">Membrane</keyword>
<dbReference type="GO" id="GO:0045727">
    <property type="term" value="P:positive regulation of translation"/>
    <property type="evidence" value="ECO:0007669"/>
    <property type="project" value="UniProtKB-UniRule"/>
</dbReference>
<dbReference type="Proteomes" id="UP000240509">
    <property type="component" value="Unassembled WGS sequence"/>
</dbReference>
<comment type="caution">
    <text evidence="14">The sequence shown here is derived from an EMBL/GenBank/DDBJ whole genome shotgun (WGS) entry which is preliminary data.</text>
</comment>
<organism evidence="14 15">
    <name type="scientific">Alkalicoccus saliphilus</name>
    <dbReference type="NCBI Taxonomy" id="200989"/>
    <lineage>
        <taxon>Bacteria</taxon>
        <taxon>Bacillati</taxon>
        <taxon>Bacillota</taxon>
        <taxon>Bacilli</taxon>
        <taxon>Bacillales</taxon>
        <taxon>Bacillaceae</taxon>
        <taxon>Alkalicoccus</taxon>
    </lineage>
</organism>
<evidence type="ECO:0000256" key="6">
    <source>
        <dbReference type="ARBA" id="ARBA00023134"/>
    </source>
</evidence>
<evidence type="ECO:0000256" key="2">
    <source>
        <dbReference type="ARBA" id="ARBA00022475"/>
    </source>
</evidence>
<evidence type="ECO:0000256" key="1">
    <source>
        <dbReference type="ARBA" id="ARBA00005454"/>
    </source>
</evidence>
<dbReference type="EMBL" id="PZJJ01000001">
    <property type="protein sequence ID" value="PTL40562.1"/>
    <property type="molecule type" value="Genomic_DNA"/>
</dbReference>
<accession>A0A2T4UAZ0</accession>
<dbReference type="FunFam" id="3.30.70.870:FF:000004">
    <property type="entry name" value="Translation factor GUF1, mitochondrial"/>
    <property type="match status" value="1"/>
</dbReference>
<comment type="similarity">
    <text evidence="10">Belongs to the GTP-binding elongation factor family. LepA subfamily.</text>
</comment>
<dbReference type="GO" id="GO:0003924">
    <property type="term" value="F:GTPase activity"/>
    <property type="evidence" value="ECO:0007669"/>
    <property type="project" value="UniProtKB-UniRule"/>
</dbReference>
<evidence type="ECO:0000256" key="4">
    <source>
        <dbReference type="ARBA" id="ARBA00022801"/>
    </source>
</evidence>
<evidence type="ECO:0000259" key="13">
    <source>
        <dbReference type="PROSITE" id="PS51722"/>
    </source>
</evidence>
<keyword evidence="5 12" id="KW-0648">Protein biosynthesis</keyword>
<evidence type="ECO:0000313" key="15">
    <source>
        <dbReference type="Proteomes" id="UP000240509"/>
    </source>
</evidence>
<dbReference type="InterPro" id="IPR013842">
    <property type="entry name" value="LepA_CTD"/>
</dbReference>
<dbReference type="EC" id="3.6.5.n1" evidence="11 12"/>
<evidence type="ECO:0000256" key="7">
    <source>
        <dbReference type="ARBA" id="ARBA00023136"/>
    </source>
</evidence>
<comment type="subcellular location">
    <subcellularLocation>
        <location evidence="12">Cell membrane</location>
        <topology evidence="12">Peripheral membrane protein</topology>
        <orientation evidence="12">Cytoplasmic side</orientation>
    </subcellularLocation>
</comment>
<dbReference type="InterPro" id="IPR027417">
    <property type="entry name" value="P-loop_NTPase"/>
</dbReference>
<evidence type="ECO:0000256" key="10">
    <source>
        <dbReference type="ARBA" id="ARBA00061052"/>
    </source>
</evidence>
<dbReference type="CDD" id="cd03709">
    <property type="entry name" value="lepA_C"/>
    <property type="match status" value="1"/>
</dbReference>
<dbReference type="Pfam" id="PF00009">
    <property type="entry name" value="GTP_EFTU"/>
    <property type="match status" value="1"/>
</dbReference>
<dbReference type="InterPro" id="IPR009000">
    <property type="entry name" value="Transl_B-barrel_sf"/>
</dbReference>
<dbReference type="Gene3D" id="3.30.70.240">
    <property type="match status" value="1"/>
</dbReference>
<dbReference type="PROSITE" id="PS51722">
    <property type="entry name" value="G_TR_2"/>
    <property type="match status" value="1"/>
</dbReference>
<dbReference type="InterPro" id="IPR035654">
    <property type="entry name" value="LepA_IV"/>
</dbReference>
<name>A0A2T4UAZ0_9BACI</name>
<dbReference type="Pfam" id="PF06421">
    <property type="entry name" value="LepA_C"/>
    <property type="match status" value="1"/>
</dbReference>
<dbReference type="OrthoDB" id="9804431at2"/>
<dbReference type="Gene3D" id="3.40.50.300">
    <property type="entry name" value="P-loop containing nucleotide triphosphate hydrolases"/>
    <property type="match status" value="1"/>
</dbReference>
<keyword evidence="14" id="KW-0251">Elongation factor</keyword>
<feature type="binding site" evidence="12">
    <location>
        <begin position="23"/>
        <end position="28"/>
    </location>
    <ligand>
        <name>GTP</name>
        <dbReference type="ChEBI" id="CHEBI:37565"/>
    </ligand>
</feature>
<comment type="function">
    <text evidence="9 12">Required for accurate and efficient protein synthesis under certain stress conditions. May act as a fidelity factor of the translation reaction, by catalyzing a one-codon backward translocation of tRNAs on improperly translocated ribosomes. Back-translocation proceeds from a post-translocation (POST) complex to a pre-translocation (PRE) complex, thus giving elongation factor G a second chance to translocate the tRNAs correctly. Binds to ribosomes in a GTP-dependent manner.</text>
</comment>
<dbReference type="GO" id="GO:0043022">
    <property type="term" value="F:ribosome binding"/>
    <property type="evidence" value="ECO:0007669"/>
    <property type="project" value="UniProtKB-UniRule"/>
</dbReference>
<dbReference type="GO" id="GO:0005525">
    <property type="term" value="F:GTP binding"/>
    <property type="evidence" value="ECO:0007669"/>
    <property type="project" value="UniProtKB-UniRule"/>
</dbReference>
<evidence type="ECO:0000256" key="12">
    <source>
        <dbReference type="HAMAP-Rule" id="MF_00071"/>
    </source>
</evidence>
<dbReference type="NCBIfam" id="TIGR01393">
    <property type="entry name" value="lepA"/>
    <property type="match status" value="1"/>
</dbReference>
<dbReference type="InterPro" id="IPR038363">
    <property type="entry name" value="LepA_C_sf"/>
</dbReference>
<dbReference type="GO" id="GO:0005886">
    <property type="term" value="C:plasma membrane"/>
    <property type="evidence" value="ECO:0007669"/>
    <property type="project" value="UniProtKB-SubCell"/>
</dbReference>
<dbReference type="FunFam" id="3.30.70.240:FF:000007">
    <property type="entry name" value="Translation factor GUF1, mitochondrial"/>
    <property type="match status" value="1"/>
</dbReference>
<evidence type="ECO:0000256" key="11">
    <source>
        <dbReference type="ARBA" id="ARBA00066744"/>
    </source>
</evidence>
<dbReference type="CDD" id="cd16260">
    <property type="entry name" value="EF4_III"/>
    <property type="match status" value="1"/>
</dbReference>
<dbReference type="RefSeq" id="WP_107583169.1">
    <property type="nucleotide sequence ID" value="NZ_PZJJ01000001.1"/>
</dbReference>
<dbReference type="InterPro" id="IPR031157">
    <property type="entry name" value="G_TR_CS"/>
</dbReference>
<keyword evidence="4 12" id="KW-0378">Hydrolase</keyword>
<keyword evidence="2 12" id="KW-1003">Cell membrane</keyword>
<dbReference type="InterPro" id="IPR005225">
    <property type="entry name" value="Small_GTP-bd"/>
</dbReference>
<evidence type="ECO:0000256" key="9">
    <source>
        <dbReference type="ARBA" id="ARBA00057626"/>
    </source>
</evidence>
<feature type="binding site" evidence="12">
    <location>
        <begin position="140"/>
        <end position="143"/>
    </location>
    <ligand>
        <name>GTP</name>
        <dbReference type="ChEBI" id="CHEBI:37565"/>
    </ligand>
</feature>
<dbReference type="InterPro" id="IPR035647">
    <property type="entry name" value="EFG_III/V"/>
</dbReference>
<evidence type="ECO:0000256" key="8">
    <source>
        <dbReference type="ARBA" id="ARBA00050293"/>
    </source>
</evidence>
<dbReference type="Pfam" id="PF00679">
    <property type="entry name" value="EFG_C"/>
    <property type="match status" value="1"/>
</dbReference>
<dbReference type="CDD" id="cd01890">
    <property type="entry name" value="LepA"/>
    <property type="match status" value="1"/>
</dbReference>
<evidence type="ECO:0000256" key="3">
    <source>
        <dbReference type="ARBA" id="ARBA00022741"/>
    </source>
</evidence>
<dbReference type="SMART" id="SM00838">
    <property type="entry name" value="EFG_C"/>
    <property type="match status" value="1"/>
</dbReference>
<dbReference type="FunFam" id="2.40.30.10:FF:000015">
    <property type="entry name" value="Translation factor GUF1, mitochondrial"/>
    <property type="match status" value="1"/>
</dbReference>
<dbReference type="PANTHER" id="PTHR43512">
    <property type="entry name" value="TRANSLATION FACTOR GUF1-RELATED"/>
    <property type="match status" value="1"/>
</dbReference>
<dbReference type="Pfam" id="PF14492">
    <property type="entry name" value="EFG_III"/>
    <property type="match status" value="1"/>
</dbReference>
<dbReference type="Gene3D" id="2.40.30.10">
    <property type="entry name" value="Translation factors"/>
    <property type="match status" value="1"/>
</dbReference>
<dbReference type="AlphaFoldDB" id="A0A2T4UAZ0"/>
<proteinExistence type="inferred from homology"/>
<gene>
    <name evidence="12" type="primary">lepA</name>
    <name evidence="14" type="ORF">C6Y45_01250</name>
</gene>
<dbReference type="Gene3D" id="3.30.70.2570">
    <property type="entry name" value="Elongation factor 4, C-terminal domain"/>
    <property type="match status" value="1"/>
</dbReference>
<dbReference type="SUPFAM" id="SSF50447">
    <property type="entry name" value="Translation proteins"/>
    <property type="match status" value="1"/>
</dbReference>
<keyword evidence="3 12" id="KW-0547">Nucleotide-binding</keyword>
<dbReference type="InterPro" id="IPR000795">
    <property type="entry name" value="T_Tr_GTP-bd_dom"/>
</dbReference>
<sequence>MKPEDRINRRDRIRNFSIIAHIDHGKSTLADRILEKTSALTSREMQDQMLDAMDLERERGITIKLNAVQLLYKAEDGEEYIFHLIDTPGHVDFAYEVSRSLAACEGALLIVDAAQGIEAQTLANVYLALDNDLEILPVINKIDLPSAEPDRVRKEVEDVIGLPGEDCIPASAKAGIGIDEILEAVVKKVPAPSGDPEAPLKAMIFDSLYDPYRGVIVYIRIMEGTVKPGEKVKMMANGKQFEVQEIGVFTPKPVPKEELTVGDVGYMIASIKNVGDSQVGDTVTHAAKPTAEPMPGYRKLNPMVFCGLYPVDTNNYTDLREALEKLELNDSSLQFEAETSQALGFGFRCGFLGLLHMEIIQERIEREFGIDLITTAPSVIYEVTKTDGEVIEIDNPSEMPDAQQVDHVREPYVKAEVMVPNEYVGPVMELCQRKRGDYLDMKYLDENRVNIVYEIPLSEIVYDFFDALKSNTKGYASFDYELIGYKESNLVKMDILLNGEKVDALSIIVHRDSAYDRGKIIAEKLKNLIPRQQFEVPVQASIGQKIIARSTIKAMRKNVLAKCYGGDISRKRKLLEKQKEGKKRMKSVGNVEVPQEAFMSVLSMDENK</sequence>
<dbReference type="InterPro" id="IPR006297">
    <property type="entry name" value="EF-4"/>
</dbReference>
<dbReference type="GO" id="GO:0003746">
    <property type="term" value="F:translation elongation factor activity"/>
    <property type="evidence" value="ECO:0007669"/>
    <property type="project" value="UniProtKB-UniRule"/>
</dbReference>
<dbReference type="PANTHER" id="PTHR43512:SF4">
    <property type="entry name" value="TRANSLATION FACTOR GUF1 HOMOLOG, CHLOROPLASTIC"/>
    <property type="match status" value="1"/>
</dbReference>
<dbReference type="SUPFAM" id="SSF52540">
    <property type="entry name" value="P-loop containing nucleoside triphosphate hydrolases"/>
    <property type="match status" value="1"/>
</dbReference>
<dbReference type="InterPro" id="IPR004161">
    <property type="entry name" value="EFTu-like_2"/>
</dbReference>
<dbReference type="CDD" id="cd03699">
    <property type="entry name" value="EF4_II"/>
    <property type="match status" value="1"/>
</dbReference>
<dbReference type="SUPFAM" id="SSF54980">
    <property type="entry name" value="EF-G C-terminal domain-like"/>
    <property type="match status" value="2"/>
</dbReference>
<dbReference type="Pfam" id="PF03144">
    <property type="entry name" value="GTP_EFTU_D2"/>
    <property type="match status" value="1"/>
</dbReference>
<keyword evidence="6 12" id="KW-0342">GTP-binding</keyword>
<feature type="domain" description="Tr-type G" evidence="13">
    <location>
        <begin position="11"/>
        <end position="193"/>
    </location>
</feature>
<dbReference type="InterPro" id="IPR000640">
    <property type="entry name" value="EFG_V-like"/>
</dbReference>
<dbReference type="FunFam" id="3.40.50.300:FF:000078">
    <property type="entry name" value="Elongation factor 4"/>
    <property type="match status" value="1"/>
</dbReference>
<dbReference type="NCBIfam" id="TIGR00231">
    <property type="entry name" value="small_GTP"/>
    <property type="match status" value="1"/>
</dbReference>
<dbReference type="FunFam" id="3.30.70.2570:FF:000001">
    <property type="entry name" value="Translation factor GUF1, mitochondrial"/>
    <property type="match status" value="1"/>
</dbReference>
<dbReference type="PROSITE" id="PS00301">
    <property type="entry name" value="G_TR_1"/>
    <property type="match status" value="1"/>
</dbReference>
<evidence type="ECO:0000313" key="14">
    <source>
        <dbReference type="EMBL" id="PTL40562.1"/>
    </source>
</evidence>
<dbReference type="InterPro" id="IPR041095">
    <property type="entry name" value="EFG_II"/>
</dbReference>
<keyword evidence="15" id="KW-1185">Reference proteome</keyword>
<dbReference type="PRINTS" id="PR00315">
    <property type="entry name" value="ELONGATNFCT"/>
</dbReference>
<protein>
    <recommendedName>
        <fullName evidence="11 12">Elongation factor 4</fullName>
        <shortName evidence="12">EF-4</shortName>
        <ecNumber evidence="11 12">3.6.5.n1</ecNumber>
    </recommendedName>
    <alternativeName>
        <fullName evidence="12">Ribosomal back-translocase LepA</fullName>
    </alternativeName>
</protein>
<dbReference type="HAMAP" id="MF_00071">
    <property type="entry name" value="LepA"/>
    <property type="match status" value="1"/>
</dbReference>
<reference evidence="14 15" key="1">
    <citation type="submission" date="2018-03" db="EMBL/GenBank/DDBJ databases">
        <title>Alkalicoccus saliphilus sp. nov., isolated from a mineral pool.</title>
        <authorList>
            <person name="Zhao B."/>
        </authorList>
    </citation>
    <scope>NUCLEOTIDE SEQUENCE [LARGE SCALE GENOMIC DNA]</scope>
    <source>
        <strain evidence="14 15">6AG</strain>
    </source>
</reference>
<evidence type="ECO:0000256" key="5">
    <source>
        <dbReference type="ARBA" id="ARBA00022917"/>
    </source>
</evidence>
<dbReference type="Gene3D" id="3.30.70.870">
    <property type="entry name" value="Elongation Factor G (Translational Gtpase), domain 3"/>
    <property type="match status" value="1"/>
</dbReference>
<comment type="catalytic activity">
    <reaction evidence="8 12">
        <text>GTP + H2O = GDP + phosphate + H(+)</text>
        <dbReference type="Rhea" id="RHEA:19669"/>
        <dbReference type="ChEBI" id="CHEBI:15377"/>
        <dbReference type="ChEBI" id="CHEBI:15378"/>
        <dbReference type="ChEBI" id="CHEBI:37565"/>
        <dbReference type="ChEBI" id="CHEBI:43474"/>
        <dbReference type="ChEBI" id="CHEBI:58189"/>
        <dbReference type="EC" id="3.6.5.n1"/>
    </reaction>
</comment>
<comment type="similarity">
    <text evidence="1 12">Belongs to the TRAFAC class translation factor GTPase superfamily. Classic translation factor GTPase family. LepA subfamily.</text>
</comment>